<proteinExistence type="predicted"/>
<dbReference type="AlphaFoldDB" id="A0A9D4IG04"/>
<reference evidence="1" key="2">
    <citation type="submission" date="2020-11" db="EMBL/GenBank/DDBJ databases">
        <authorList>
            <person name="McCartney M.A."/>
            <person name="Auch B."/>
            <person name="Kono T."/>
            <person name="Mallez S."/>
            <person name="Becker A."/>
            <person name="Gohl D.M."/>
            <person name="Silverstein K.A.T."/>
            <person name="Koren S."/>
            <person name="Bechman K.B."/>
            <person name="Herman A."/>
            <person name="Abrahante J.E."/>
            <person name="Garbe J."/>
        </authorList>
    </citation>
    <scope>NUCLEOTIDE SEQUENCE</scope>
    <source>
        <strain evidence="1">Duluth1</strain>
        <tissue evidence="1">Whole animal</tissue>
    </source>
</reference>
<sequence>MVGVFDFGACAVEMRRLESHENKTESRPASSFSARVSASANVRCGTKTAVGATTK</sequence>
<keyword evidence="2" id="KW-1185">Reference proteome</keyword>
<dbReference type="Proteomes" id="UP000828390">
    <property type="component" value="Unassembled WGS sequence"/>
</dbReference>
<evidence type="ECO:0000313" key="1">
    <source>
        <dbReference type="EMBL" id="KAH3772625.1"/>
    </source>
</evidence>
<gene>
    <name evidence="1" type="ORF">DPMN_173966</name>
</gene>
<name>A0A9D4IG04_DREPO</name>
<organism evidence="1 2">
    <name type="scientific">Dreissena polymorpha</name>
    <name type="common">Zebra mussel</name>
    <name type="synonym">Mytilus polymorpha</name>
    <dbReference type="NCBI Taxonomy" id="45954"/>
    <lineage>
        <taxon>Eukaryota</taxon>
        <taxon>Metazoa</taxon>
        <taxon>Spiralia</taxon>
        <taxon>Lophotrochozoa</taxon>
        <taxon>Mollusca</taxon>
        <taxon>Bivalvia</taxon>
        <taxon>Autobranchia</taxon>
        <taxon>Heteroconchia</taxon>
        <taxon>Euheterodonta</taxon>
        <taxon>Imparidentia</taxon>
        <taxon>Neoheterodontei</taxon>
        <taxon>Myida</taxon>
        <taxon>Dreissenoidea</taxon>
        <taxon>Dreissenidae</taxon>
        <taxon>Dreissena</taxon>
    </lineage>
</organism>
<comment type="caution">
    <text evidence="1">The sequence shown here is derived from an EMBL/GenBank/DDBJ whole genome shotgun (WGS) entry which is preliminary data.</text>
</comment>
<accession>A0A9D4IG04</accession>
<evidence type="ECO:0000313" key="2">
    <source>
        <dbReference type="Proteomes" id="UP000828390"/>
    </source>
</evidence>
<dbReference type="EMBL" id="JAIWYP010000009">
    <property type="protein sequence ID" value="KAH3772625.1"/>
    <property type="molecule type" value="Genomic_DNA"/>
</dbReference>
<reference evidence="1" key="1">
    <citation type="journal article" date="2019" name="bioRxiv">
        <title>The Genome of the Zebra Mussel, Dreissena polymorpha: A Resource for Invasive Species Research.</title>
        <authorList>
            <person name="McCartney M.A."/>
            <person name="Auch B."/>
            <person name="Kono T."/>
            <person name="Mallez S."/>
            <person name="Zhang Y."/>
            <person name="Obille A."/>
            <person name="Becker A."/>
            <person name="Abrahante J.E."/>
            <person name="Garbe J."/>
            <person name="Badalamenti J.P."/>
            <person name="Herman A."/>
            <person name="Mangelson H."/>
            <person name="Liachko I."/>
            <person name="Sullivan S."/>
            <person name="Sone E.D."/>
            <person name="Koren S."/>
            <person name="Silverstein K.A.T."/>
            <person name="Beckman K.B."/>
            <person name="Gohl D.M."/>
        </authorList>
    </citation>
    <scope>NUCLEOTIDE SEQUENCE</scope>
    <source>
        <strain evidence="1">Duluth1</strain>
        <tissue evidence="1">Whole animal</tissue>
    </source>
</reference>
<protein>
    <submittedName>
        <fullName evidence="1">Uncharacterized protein</fullName>
    </submittedName>
</protein>